<evidence type="ECO:0000256" key="1">
    <source>
        <dbReference type="SAM" id="MobiDB-lite"/>
    </source>
</evidence>
<accession>A0A3N4SEC2</accession>
<gene>
    <name evidence="2" type="ORF">EDD38_5351</name>
</gene>
<feature type="region of interest" description="Disordered" evidence="1">
    <location>
        <begin position="20"/>
        <end position="41"/>
    </location>
</feature>
<comment type="caution">
    <text evidence="2">The sequence shown here is derived from an EMBL/GenBank/DDBJ whole genome shotgun (WGS) entry which is preliminary data.</text>
</comment>
<sequence>MYTVMNRIAVPTVGAAAFGVGPSDDGPGGGEMFETAASAGA</sequence>
<organism evidence="2 3">
    <name type="scientific">Kitasatospora cineracea</name>
    <dbReference type="NCBI Taxonomy" id="88074"/>
    <lineage>
        <taxon>Bacteria</taxon>
        <taxon>Bacillati</taxon>
        <taxon>Actinomycetota</taxon>
        <taxon>Actinomycetes</taxon>
        <taxon>Kitasatosporales</taxon>
        <taxon>Streptomycetaceae</taxon>
        <taxon>Kitasatospora</taxon>
    </lineage>
</organism>
<evidence type="ECO:0000313" key="2">
    <source>
        <dbReference type="EMBL" id="RPE36970.1"/>
    </source>
</evidence>
<evidence type="ECO:0000313" key="3">
    <source>
        <dbReference type="Proteomes" id="UP000266906"/>
    </source>
</evidence>
<dbReference type="AlphaFoldDB" id="A0A3N4SEC2"/>
<dbReference type="Proteomes" id="UP000266906">
    <property type="component" value="Unassembled WGS sequence"/>
</dbReference>
<dbReference type="RefSeq" id="WP_279633990.1">
    <property type="nucleotide sequence ID" value="NZ_RKQG01000001.1"/>
</dbReference>
<name>A0A3N4SEC2_9ACTN</name>
<dbReference type="EMBL" id="RKQG01000001">
    <property type="protein sequence ID" value="RPE36970.1"/>
    <property type="molecule type" value="Genomic_DNA"/>
</dbReference>
<keyword evidence="3" id="KW-1185">Reference proteome</keyword>
<reference evidence="2 3" key="1">
    <citation type="submission" date="2018-11" db="EMBL/GenBank/DDBJ databases">
        <title>Sequencing the genomes of 1000 actinobacteria strains.</title>
        <authorList>
            <person name="Klenk H.-P."/>
        </authorList>
    </citation>
    <scope>NUCLEOTIDE SEQUENCE [LARGE SCALE GENOMIC DNA]</scope>
    <source>
        <strain evidence="2 3">DSM 44781</strain>
    </source>
</reference>
<proteinExistence type="predicted"/>
<protein>
    <submittedName>
        <fullName evidence="2">Uncharacterized protein</fullName>
    </submittedName>
</protein>